<evidence type="ECO:0000256" key="5">
    <source>
        <dbReference type="SAM" id="Phobius"/>
    </source>
</evidence>
<dbReference type="SUPFAM" id="SSF63867">
    <property type="entry name" value="MoeA C-terminal domain-like"/>
    <property type="match status" value="1"/>
</dbReference>
<evidence type="ECO:0000256" key="1">
    <source>
        <dbReference type="ARBA" id="ARBA00002901"/>
    </source>
</evidence>
<comment type="catalytic activity">
    <reaction evidence="3">
        <text>adenylyl-molybdopterin + molybdate = Mo-molybdopterin + AMP + H(+)</text>
        <dbReference type="Rhea" id="RHEA:35047"/>
        <dbReference type="ChEBI" id="CHEBI:15378"/>
        <dbReference type="ChEBI" id="CHEBI:36264"/>
        <dbReference type="ChEBI" id="CHEBI:62727"/>
        <dbReference type="ChEBI" id="CHEBI:71302"/>
        <dbReference type="ChEBI" id="CHEBI:456215"/>
        <dbReference type="EC" id="2.10.1.1"/>
    </reaction>
</comment>
<feature type="domain" description="MoaB/Mog" evidence="6">
    <location>
        <begin position="177"/>
        <end position="317"/>
    </location>
</feature>
<accession>A0A1I5S1B6</accession>
<keyword evidence="4 7" id="KW-0808">Transferase</keyword>
<dbReference type="EMBL" id="FOXB01000030">
    <property type="protein sequence ID" value="SFP64533.1"/>
    <property type="molecule type" value="Genomic_DNA"/>
</dbReference>
<dbReference type="EC" id="2.10.1.1" evidence="4"/>
<comment type="similarity">
    <text evidence="2 4">Belongs to the MoeA family.</text>
</comment>
<dbReference type="GO" id="GO:0061599">
    <property type="term" value="F:molybdopterin molybdotransferase activity"/>
    <property type="evidence" value="ECO:0007669"/>
    <property type="project" value="UniProtKB-UniRule"/>
</dbReference>
<feature type="transmembrane region" description="Helical" evidence="5">
    <location>
        <begin position="292"/>
        <end position="316"/>
    </location>
</feature>
<dbReference type="AlphaFoldDB" id="A0A1I5S1B6"/>
<comment type="cofactor">
    <cofactor evidence="4">
        <name>Mg(2+)</name>
        <dbReference type="ChEBI" id="CHEBI:18420"/>
    </cofactor>
</comment>
<proteinExistence type="inferred from homology"/>
<comment type="pathway">
    <text evidence="4">Cofactor biosynthesis; molybdopterin biosynthesis.</text>
</comment>
<dbReference type="InterPro" id="IPR005110">
    <property type="entry name" value="MoeA_linker/N"/>
</dbReference>
<keyword evidence="4" id="KW-0460">Magnesium</keyword>
<keyword evidence="5" id="KW-1133">Transmembrane helix</keyword>
<dbReference type="Gene3D" id="3.90.105.10">
    <property type="entry name" value="Molybdopterin biosynthesis moea protein, domain 2"/>
    <property type="match status" value="1"/>
</dbReference>
<dbReference type="NCBIfam" id="TIGR00177">
    <property type="entry name" value="molyb_syn"/>
    <property type="match status" value="1"/>
</dbReference>
<dbReference type="InterPro" id="IPR036425">
    <property type="entry name" value="MoaB/Mog-like_dom_sf"/>
</dbReference>
<dbReference type="SMART" id="SM00852">
    <property type="entry name" value="MoCF_biosynth"/>
    <property type="match status" value="1"/>
</dbReference>
<evidence type="ECO:0000256" key="4">
    <source>
        <dbReference type="RuleBase" id="RU365090"/>
    </source>
</evidence>
<dbReference type="UniPathway" id="UPA00344"/>
<dbReference type="GO" id="GO:0006777">
    <property type="term" value="P:Mo-molybdopterin cofactor biosynthetic process"/>
    <property type="evidence" value="ECO:0007669"/>
    <property type="project" value="UniProtKB-UniRule"/>
</dbReference>
<dbReference type="InterPro" id="IPR001453">
    <property type="entry name" value="MoaB/Mog_dom"/>
</dbReference>
<evidence type="ECO:0000313" key="8">
    <source>
        <dbReference type="Proteomes" id="UP000199227"/>
    </source>
</evidence>
<protein>
    <recommendedName>
        <fullName evidence="4">Molybdopterin molybdenumtransferase</fullName>
        <ecNumber evidence="4">2.10.1.1</ecNumber>
    </recommendedName>
</protein>
<dbReference type="RefSeq" id="WP_092913203.1">
    <property type="nucleotide sequence ID" value="NZ_FOXB01000030.1"/>
</dbReference>
<dbReference type="InterPro" id="IPR036135">
    <property type="entry name" value="MoeA_linker/N_sf"/>
</dbReference>
<reference evidence="7 8" key="1">
    <citation type="submission" date="2016-10" db="EMBL/GenBank/DDBJ databases">
        <authorList>
            <person name="de Groot N.N."/>
        </authorList>
    </citation>
    <scope>NUCLEOTIDE SEQUENCE [LARGE SCALE GENOMIC DNA]</scope>
    <source>
        <strain evidence="7 8">EP1-55-1</strain>
    </source>
</reference>
<dbReference type="SUPFAM" id="SSF53218">
    <property type="entry name" value="Molybdenum cofactor biosynthesis proteins"/>
    <property type="match status" value="1"/>
</dbReference>
<evidence type="ECO:0000256" key="3">
    <source>
        <dbReference type="ARBA" id="ARBA00047317"/>
    </source>
</evidence>
<keyword evidence="5" id="KW-0812">Transmembrane</keyword>
<dbReference type="Pfam" id="PF03453">
    <property type="entry name" value="MoeA_N"/>
    <property type="match status" value="1"/>
</dbReference>
<dbReference type="GO" id="GO:0046872">
    <property type="term" value="F:metal ion binding"/>
    <property type="evidence" value="ECO:0007669"/>
    <property type="project" value="UniProtKB-UniRule"/>
</dbReference>
<keyword evidence="5" id="KW-0472">Membrane</keyword>
<dbReference type="Gene3D" id="2.40.340.10">
    <property type="entry name" value="MoeA, C-terminal, domain IV"/>
    <property type="match status" value="1"/>
</dbReference>
<keyword evidence="4" id="KW-0500">Molybdenum</keyword>
<dbReference type="PANTHER" id="PTHR10192">
    <property type="entry name" value="MOLYBDOPTERIN BIOSYNTHESIS PROTEIN"/>
    <property type="match status" value="1"/>
</dbReference>
<dbReference type="PANTHER" id="PTHR10192:SF5">
    <property type="entry name" value="GEPHYRIN"/>
    <property type="match status" value="1"/>
</dbReference>
<dbReference type="STRING" id="223786.SAMN05216234_13011"/>
<dbReference type="CDD" id="cd00887">
    <property type="entry name" value="MoeA"/>
    <property type="match status" value="1"/>
</dbReference>
<dbReference type="InterPro" id="IPR036688">
    <property type="entry name" value="MoeA_C_domain_IV_sf"/>
</dbReference>
<dbReference type="Gene3D" id="2.170.190.11">
    <property type="entry name" value="Molybdopterin biosynthesis moea protein, domain 3"/>
    <property type="match status" value="1"/>
</dbReference>
<dbReference type="OrthoDB" id="9804758at2"/>
<organism evidence="7 8">
    <name type="scientific">Hydrogenimonas thermophila</name>
    <dbReference type="NCBI Taxonomy" id="223786"/>
    <lineage>
        <taxon>Bacteria</taxon>
        <taxon>Pseudomonadati</taxon>
        <taxon>Campylobacterota</taxon>
        <taxon>Epsilonproteobacteria</taxon>
        <taxon>Campylobacterales</taxon>
        <taxon>Hydrogenimonadaceae</taxon>
        <taxon>Hydrogenimonas</taxon>
    </lineage>
</organism>
<dbReference type="InterPro" id="IPR038987">
    <property type="entry name" value="MoeA-like"/>
</dbReference>
<dbReference type="Pfam" id="PF00994">
    <property type="entry name" value="MoCF_biosynth"/>
    <property type="match status" value="1"/>
</dbReference>
<dbReference type="GO" id="GO:0005829">
    <property type="term" value="C:cytosol"/>
    <property type="evidence" value="ECO:0007669"/>
    <property type="project" value="TreeGrafter"/>
</dbReference>
<gene>
    <name evidence="7" type="ORF">SAMN05216234_13011</name>
</gene>
<name>A0A1I5S1B6_9BACT</name>
<evidence type="ECO:0000256" key="2">
    <source>
        <dbReference type="ARBA" id="ARBA00010763"/>
    </source>
</evidence>
<evidence type="ECO:0000259" key="6">
    <source>
        <dbReference type="SMART" id="SM00852"/>
    </source>
</evidence>
<dbReference type="Gene3D" id="3.40.980.10">
    <property type="entry name" value="MoaB/Mog-like domain"/>
    <property type="match status" value="1"/>
</dbReference>
<comment type="function">
    <text evidence="1 4">Catalyzes the insertion of molybdate into adenylated molybdopterin with the concomitant release of AMP.</text>
</comment>
<dbReference type="SUPFAM" id="SSF63882">
    <property type="entry name" value="MoeA N-terminal region -like"/>
    <property type="match status" value="1"/>
</dbReference>
<dbReference type="Proteomes" id="UP000199227">
    <property type="component" value="Unassembled WGS sequence"/>
</dbReference>
<evidence type="ECO:0000313" key="7">
    <source>
        <dbReference type="EMBL" id="SFP64533.1"/>
    </source>
</evidence>
<keyword evidence="8" id="KW-1185">Reference proteome</keyword>
<sequence>MAFISYKESMEKLDNLIIEAVGVEKVYLPDTLGRVLAEDIIAKENSPLYPTAAMDGYAIIGKDQELGELEIIEVNPAGNDTEGLCVVPGTAIKTFTGALMPKGADTLIPIENVDVSDGKIIIKEPVATGFSVRPVGENFKEGEVLIKKGTTLSFAEIGVMASLNVVAPLVVQKPKVAILATGSEVLELGECSNNPAQIRSSNNYTLEALTKQHGGEPVQMGSVTDDRAAITTAMKDALRSADIVVTTGGVSVGDYDFVKDVIRDELGCDVIFKGVLIKPGQHIMVAQKGNRYIVALPGFAYSSTVTFILYVLPILYRLQGREFKFETISARLLDGYKKRTKNKTEFAACNLYIKDGEYVCDFEGKRDGSSAIMTNMLGNVGLLWLEADENNKEAGERVQVLALR</sequence>
<keyword evidence="4" id="KW-0501">Molybdenum cofactor biosynthesis</keyword>
<keyword evidence="4" id="KW-0479">Metal-binding</keyword>